<proteinExistence type="predicted"/>
<gene>
    <name evidence="1" type="ORF">SAMN05216202_1096</name>
</gene>
<dbReference type="RefSeq" id="WP_130909168.1">
    <property type="nucleotide sequence ID" value="NZ_LS483433.1"/>
</dbReference>
<name>A0A1H2M5W5_9PSED</name>
<dbReference type="EMBL" id="LT629802">
    <property type="protein sequence ID" value="SDU88650.1"/>
    <property type="molecule type" value="Genomic_DNA"/>
</dbReference>
<evidence type="ECO:0000313" key="1">
    <source>
        <dbReference type="EMBL" id="SDU88650.1"/>
    </source>
</evidence>
<accession>A0A1H2M5W5</accession>
<dbReference type="STRING" id="46679.SAMN05216202_1096"/>
<reference evidence="2" key="1">
    <citation type="submission" date="2016-10" db="EMBL/GenBank/DDBJ databases">
        <authorList>
            <person name="Varghese N."/>
            <person name="Submissions S."/>
        </authorList>
    </citation>
    <scope>NUCLEOTIDE SEQUENCE [LARGE SCALE GENOMIC DNA]</scope>
    <source>
        <strain evidence="2">LMG 2223</strain>
    </source>
</reference>
<evidence type="ECO:0000313" key="2">
    <source>
        <dbReference type="Proteomes" id="UP000198600"/>
    </source>
</evidence>
<keyword evidence="2" id="KW-1185">Reference proteome</keyword>
<sequence>MLISSSPTGSREHSCLHEQVRQTCDKPPVVLNKVFNNVFNNAPSAPPADWVKSSPVRPADGQDGGDFMMTLMSLFTLLTDVIGRLTKLLGDGTVPDTVAPQIKPSVQVPIDPVTPRELDPPSVLEDFSVRRNGERPLKPWSGLYESPREFGQTYNVSVHVAAVKAAMLRFGQSPMDVFREITPSGDGYDVVMRDDYKVHISRDQLKQVASSANFSGDDAGMLKDAHFITAAFIARKKDGSLGNPPFASFDAAQQASLRGEFPKRMLQGLGLIGHMQMTLPDQVLEKDAIGVFEQGIQRGAVFAEGAIDRHGRKSEAVAPGGFRGYVLN</sequence>
<protein>
    <submittedName>
        <fullName evidence="1">Uncharacterized protein</fullName>
    </submittedName>
</protein>
<organism evidence="1 2">
    <name type="scientific">Pseudomonas mucidolens</name>
    <dbReference type="NCBI Taxonomy" id="46679"/>
    <lineage>
        <taxon>Bacteria</taxon>
        <taxon>Pseudomonadati</taxon>
        <taxon>Pseudomonadota</taxon>
        <taxon>Gammaproteobacteria</taxon>
        <taxon>Pseudomonadales</taxon>
        <taxon>Pseudomonadaceae</taxon>
        <taxon>Pseudomonas</taxon>
    </lineage>
</organism>
<dbReference type="Proteomes" id="UP000198600">
    <property type="component" value="Chromosome I"/>
</dbReference>
<dbReference type="AlphaFoldDB" id="A0A1H2M5W5"/>